<dbReference type="GO" id="GO:0008955">
    <property type="term" value="F:peptidoglycan glycosyltransferase activity"/>
    <property type="evidence" value="ECO:0007669"/>
    <property type="project" value="UniProtKB-EC"/>
</dbReference>
<evidence type="ECO:0000256" key="3">
    <source>
        <dbReference type="ARBA" id="ARBA00022670"/>
    </source>
</evidence>
<feature type="region of interest" description="Disordered" evidence="16">
    <location>
        <begin position="912"/>
        <end position="985"/>
    </location>
</feature>
<proteinExistence type="predicted"/>
<evidence type="ECO:0000256" key="5">
    <source>
        <dbReference type="ARBA" id="ARBA00022679"/>
    </source>
</evidence>
<keyword evidence="8" id="KW-0133">Cell shape</keyword>
<dbReference type="GO" id="GO:0009252">
    <property type="term" value="P:peptidoglycan biosynthetic process"/>
    <property type="evidence" value="ECO:0007669"/>
    <property type="project" value="UniProtKB-KW"/>
</dbReference>
<dbReference type="GO" id="GO:0008658">
    <property type="term" value="F:penicillin binding"/>
    <property type="evidence" value="ECO:0007669"/>
    <property type="project" value="InterPro"/>
</dbReference>
<keyword evidence="7" id="KW-0378">Hydrolase</keyword>
<dbReference type="Pfam" id="PF00905">
    <property type="entry name" value="Transpeptidase"/>
    <property type="match status" value="1"/>
</dbReference>
<evidence type="ECO:0000256" key="7">
    <source>
        <dbReference type="ARBA" id="ARBA00022801"/>
    </source>
</evidence>
<keyword evidence="1" id="KW-1003">Cell membrane</keyword>
<dbReference type="GO" id="GO:0006508">
    <property type="term" value="P:proteolysis"/>
    <property type="evidence" value="ECO:0007669"/>
    <property type="project" value="UniProtKB-KW"/>
</dbReference>
<dbReference type="Gene3D" id="1.10.3810.10">
    <property type="entry name" value="Biosynthetic peptidoglycan transglycosylase-like"/>
    <property type="match status" value="1"/>
</dbReference>
<keyword evidence="13" id="KW-0961">Cell wall biogenesis/degradation</keyword>
<dbReference type="SUPFAM" id="SSF56601">
    <property type="entry name" value="beta-lactamase/transpeptidase-like"/>
    <property type="match status" value="1"/>
</dbReference>
<evidence type="ECO:0000256" key="15">
    <source>
        <dbReference type="ARBA" id="ARBA00049902"/>
    </source>
</evidence>
<keyword evidence="9" id="KW-0573">Peptidoglycan synthesis</keyword>
<reference evidence="20 21" key="1">
    <citation type="submission" date="2018-06" db="EMBL/GenBank/DDBJ databases">
        <authorList>
            <consortium name="Pathogen Informatics"/>
            <person name="Doyle S."/>
        </authorList>
    </citation>
    <scope>NUCLEOTIDE SEQUENCE [LARGE SCALE GENOMIC DNA]</scope>
    <source>
        <strain evidence="21">ATCC 11859 / DSM 33 / NCIB 8841 / NCTC 4822</strain>
    </source>
</reference>
<dbReference type="EMBL" id="UGYZ01000002">
    <property type="protein sequence ID" value="SUJ13483.1"/>
    <property type="molecule type" value="Genomic_DNA"/>
</dbReference>
<keyword evidence="6 17" id="KW-0812">Transmembrane</keyword>
<dbReference type="GO" id="GO:0030288">
    <property type="term" value="C:outer membrane-bounded periplasmic space"/>
    <property type="evidence" value="ECO:0007669"/>
    <property type="project" value="TreeGrafter"/>
</dbReference>
<dbReference type="InterPro" id="IPR050396">
    <property type="entry name" value="Glycosyltr_51/Transpeptidase"/>
</dbReference>
<evidence type="ECO:0000256" key="14">
    <source>
        <dbReference type="ARBA" id="ARBA00034000"/>
    </source>
</evidence>
<evidence type="ECO:0000256" key="13">
    <source>
        <dbReference type="ARBA" id="ARBA00023316"/>
    </source>
</evidence>
<feature type="domain" description="Glycosyl transferase family 51" evidence="19">
    <location>
        <begin position="97"/>
        <end position="284"/>
    </location>
</feature>
<comment type="catalytic activity">
    <reaction evidence="14">
        <text>Preferential cleavage: (Ac)2-L-Lys-D-Ala-|-D-Ala. Also transpeptidation of peptidyl-alanyl moieties that are N-acyl substituents of D-alanine.</text>
        <dbReference type="EC" id="3.4.16.4"/>
    </reaction>
</comment>
<evidence type="ECO:0000259" key="18">
    <source>
        <dbReference type="Pfam" id="PF00905"/>
    </source>
</evidence>
<keyword evidence="4" id="KW-0328">Glycosyltransferase</keyword>
<evidence type="ECO:0000256" key="6">
    <source>
        <dbReference type="ARBA" id="ARBA00022692"/>
    </source>
</evidence>
<gene>
    <name evidence="20" type="primary">ponA_4</name>
    <name evidence="20" type="ORF">NCTC4822_02293</name>
</gene>
<dbReference type="InterPro" id="IPR001264">
    <property type="entry name" value="Glyco_trans_51"/>
</dbReference>
<keyword evidence="10 17" id="KW-1133">Transmembrane helix</keyword>
<sequence length="985" mass="109418">MSDKIKSYLKYIEDKINNFTEKSWAKKLRITSGVAWNLFLLFIVSCITLFVFAASVGAGYFASLVAEEPLRSKEEMRDDILTYEESSEIFLANNVYLGKVNADIERKEIKLEDVSPYVIDAVLATEDEYFETHPGIVPKAVFRGIFQDVTNSASQTGGSTLTQQLIKLQILTNEVSYERKAKEILLALRLEKFMDKHEILEAYLNVIPYGRNANGDNIAGVEAAAEGIFNVNAKDLNLPQAAFIAGIPQAPYAHTPFYNQGRGLKEPDHLKPGIDRMKTVLFRMKETGYITEKQYEEAIAYDITRDFREKELRANERYPYLTQEIQRQTVEVLSKMLAEEEGIDPNRLDVESKLKDKYNILARRAMTTNGYRIHSTINKDIFDRMNEAAKSFEHYGYTYTSKSIDPDTGEEIITQDPVQVGSVMIENRTGKILSFVGGRDFNIRNFNFATQGFRQNGSAMKPLLVYAPAIELGYIGAGSPVVDVKFSAGGWSPSNFQATQELGIIPARQALATSQNLATVRLFNAIKERDPAQFLKLMGFSRLSDAESQNLSLSLGAMTDGTSVEEMVNAYATFANAGQFIDAYMIEKIEDMEGNIVYEHKVEPVEVFSPETAYIISDMLRDVAKHGTATTMRNNLNFSMDIAAKTGTTDKYIDNWLVGYNPNVSLGVWLGYRDHKKGLYPNSLRNSYLPPSRRTNLLFARLMNAANAAAPDIVGANSTFTRPEGVVSRSFCGISGLAPSKICSDAGLVKTDLFNAKVFVPSKADDSIISSSYVSVKGKKYLALPNTPSEFIVQGGTGVNEEFISRMFGSLKGDASKLFPANSPFASSVVSGAKFNADSANPAAVNAKVDGTSMSWTESSSNDVIGYYVYRNDSKVATVRDGEKKSYTISDGTYTVRAVDITGRLSEPSNAIKIKEAEDKEKKEKEEKEKEKVNEKDKTPPKEDKPKDEGKPDNGNADKDRDEGKDEDKGKDDDKETPPEEDQDN</sequence>
<dbReference type="SUPFAM" id="SSF53955">
    <property type="entry name" value="Lysozyme-like"/>
    <property type="match status" value="1"/>
</dbReference>
<evidence type="ECO:0000256" key="17">
    <source>
        <dbReference type="SAM" id="Phobius"/>
    </source>
</evidence>
<evidence type="ECO:0000313" key="21">
    <source>
        <dbReference type="Proteomes" id="UP000254519"/>
    </source>
</evidence>
<evidence type="ECO:0000256" key="11">
    <source>
        <dbReference type="ARBA" id="ARBA00023136"/>
    </source>
</evidence>
<dbReference type="Gene3D" id="2.60.40.10">
    <property type="entry name" value="Immunoglobulins"/>
    <property type="match status" value="1"/>
</dbReference>
<dbReference type="InterPro" id="IPR036950">
    <property type="entry name" value="PBP_transglycosylase"/>
</dbReference>
<dbReference type="Pfam" id="PF00912">
    <property type="entry name" value="Transgly"/>
    <property type="match status" value="1"/>
</dbReference>
<dbReference type="InterPro" id="IPR012338">
    <property type="entry name" value="Beta-lactam/transpept-like"/>
</dbReference>
<evidence type="ECO:0000313" key="20">
    <source>
        <dbReference type="EMBL" id="SUJ13483.1"/>
    </source>
</evidence>
<dbReference type="InterPro" id="IPR001460">
    <property type="entry name" value="PCN-bd_Tpept"/>
</dbReference>
<dbReference type="PANTHER" id="PTHR32282">
    <property type="entry name" value="BINDING PROTEIN TRANSPEPTIDASE, PUTATIVE-RELATED"/>
    <property type="match status" value="1"/>
</dbReference>
<keyword evidence="11 17" id="KW-0472">Membrane</keyword>
<evidence type="ECO:0000256" key="12">
    <source>
        <dbReference type="ARBA" id="ARBA00023268"/>
    </source>
</evidence>
<keyword evidence="12" id="KW-0511">Multifunctional enzyme</keyword>
<organism evidence="20 21">
    <name type="scientific">Sporosarcina pasteurii</name>
    <name type="common">Bacillus pasteurii</name>
    <dbReference type="NCBI Taxonomy" id="1474"/>
    <lineage>
        <taxon>Bacteria</taxon>
        <taxon>Bacillati</taxon>
        <taxon>Bacillota</taxon>
        <taxon>Bacilli</taxon>
        <taxon>Bacillales</taxon>
        <taxon>Caryophanaceae</taxon>
        <taxon>Sporosarcina</taxon>
    </lineage>
</organism>
<evidence type="ECO:0000256" key="10">
    <source>
        <dbReference type="ARBA" id="ARBA00022989"/>
    </source>
</evidence>
<accession>A0A380C5W4</accession>
<evidence type="ECO:0000256" key="4">
    <source>
        <dbReference type="ARBA" id="ARBA00022676"/>
    </source>
</evidence>
<dbReference type="AlphaFoldDB" id="A0A380C5W4"/>
<evidence type="ECO:0000256" key="9">
    <source>
        <dbReference type="ARBA" id="ARBA00022984"/>
    </source>
</evidence>
<comment type="catalytic activity">
    <reaction evidence="15">
        <text>[GlcNAc-(1-&gt;4)-Mur2Ac(oyl-L-Ala-gamma-D-Glu-L-Lys-D-Ala-D-Ala)](n)-di-trans,octa-cis-undecaprenyl diphosphate + beta-D-GlcNAc-(1-&gt;4)-Mur2Ac(oyl-L-Ala-gamma-D-Glu-L-Lys-D-Ala-D-Ala)-di-trans,octa-cis-undecaprenyl diphosphate = [GlcNAc-(1-&gt;4)-Mur2Ac(oyl-L-Ala-gamma-D-Glu-L-Lys-D-Ala-D-Ala)](n+1)-di-trans,octa-cis-undecaprenyl diphosphate + di-trans,octa-cis-undecaprenyl diphosphate + H(+)</text>
        <dbReference type="Rhea" id="RHEA:23708"/>
        <dbReference type="Rhea" id="RHEA-COMP:9602"/>
        <dbReference type="Rhea" id="RHEA-COMP:9603"/>
        <dbReference type="ChEBI" id="CHEBI:15378"/>
        <dbReference type="ChEBI" id="CHEBI:58405"/>
        <dbReference type="ChEBI" id="CHEBI:60033"/>
        <dbReference type="ChEBI" id="CHEBI:78435"/>
        <dbReference type="EC" id="2.4.99.28"/>
    </reaction>
</comment>
<evidence type="ECO:0000256" key="8">
    <source>
        <dbReference type="ARBA" id="ARBA00022960"/>
    </source>
</evidence>
<feature type="domain" description="Penicillin-binding protein transpeptidase" evidence="18">
    <location>
        <begin position="423"/>
        <end position="663"/>
    </location>
</feature>
<evidence type="ECO:0000259" key="19">
    <source>
        <dbReference type="Pfam" id="PF00912"/>
    </source>
</evidence>
<keyword evidence="21" id="KW-1185">Reference proteome</keyword>
<keyword evidence="2" id="KW-0121">Carboxypeptidase</keyword>
<evidence type="ECO:0000256" key="16">
    <source>
        <dbReference type="SAM" id="MobiDB-lite"/>
    </source>
</evidence>
<dbReference type="GO" id="GO:0008360">
    <property type="term" value="P:regulation of cell shape"/>
    <property type="evidence" value="ECO:0007669"/>
    <property type="project" value="UniProtKB-KW"/>
</dbReference>
<dbReference type="Proteomes" id="UP000254519">
    <property type="component" value="Unassembled WGS sequence"/>
</dbReference>
<feature type="compositionally biased region" description="Basic and acidic residues" evidence="16">
    <location>
        <begin position="913"/>
        <end position="978"/>
    </location>
</feature>
<keyword evidence="3" id="KW-0645">Protease</keyword>
<dbReference type="InterPro" id="IPR013783">
    <property type="entry name" value="Ig-like_fold"/>
</dbReference>
<dbReference type="GO" id="GO:0071555">
    <property type="term" value="P:cell wall organization"/>
    <property type="evidence" value="ECO:0007669"/>
    <property type="project" value="UniProtKB-KW"/>
</dbReference>
<protein>
    <submittedName>
        <fullName evidence="20">Penicillin-binding protein 1A/1B</fullName>
    </submittedName>
</protein>
<dbReference type="PANTHER" id="PTHR32282:SF32">
    <property type="entry name" value="PENICILLIN-BINDING PROTEIN 2A"/>
    <property type="match status" value="1"/>
</dbReference>
<dbReference type="InterPro" id="IPR023346">
    <property type="entry name" value="Lysozyme-like_dom_sf"/>
</dbReference>
<evidence type="ECO:0000256" key="2">
    <source>
        <dbReference type="ARBA" id="ARBA00022645"/>
    </source>
</evidence>
<name>A0A380C5W4_SPOPA</name>
<keyword evidence="5" id="KW-0808">Transferase</keyword>
<dbReference type="Gene3D" id="3.90.1310.40">
    <property type="match status" value="1"/>
</dbReference>
<dbReference type="GO" id="GO:0009002">
    <property type="term" value="F:serine-type D-Ala-D-Ala carboxypeptidase activity"/>
    <property type="evidence" value="ECO:0007669"/>
    <property type="project" value="UniProtKB-EC"/>
</dbReference>
<feature type="transmembrane region" description="Helical" evidence="17">
    <location>
        <begin position="34"/>
        <end position="62"/>
    </location>
</feature>
<dbReference type="Gene3D" id="3.40.710.10">
    <property type="entry name" value="DD-peptidase/beta-lactamase superfamily"/>
    <property type="match status" value="1"/>
</dbReference>
<dbReference type="RefSeq" id="WP_256594313.1">
    <property type="nucleotide sequence ID" value="NZ_CP160452.1"/>
</dbReference>
<evidence type="ECO:0000256" key="1">
    <source>
        <dbReference type="ARBA" id="ARBA00022475"/>
    </source>
</evidence>